<keyword evidence="14" id="KW-0206">Cytoskeleton</keyword>
<dbReference type="PANTHER" id="PTHR22878">
    <property type="entry name" value="DYNEIN HEAVY CHAIN 6, AXONEMAL-LIKE-RELATED"/>
    <property type="match status" value="1"/>
</dbReference>
<dbReference type="InterPro" id="IPR035699">
    <property type="entry name" value="AAA_6"/>
</dbReference>
<dbReference type="FunFam" id="3.20.180.20:FF:000003">
    <property type="entry name" value="Dynein heavy chain 12, axonemal"/>
    <property type="match status" value="1"/>
</dbReference>
<dbReference type="OMA" id="ILKNDMQ"/>
<dbReference type="InterPro" id="IPR043160">
    <property type="entry name" value="Dynein_C_barrel"/>
</dbReference>
<keyword evidence="9" id="KW-0282">Flagellum</keyword>
<dbReference type="FunFam" id="1.20.58.1120:FF:000001">
    <property type="entry name" value="dynein heavy chain 2, axonemal"/>
    <property type="match status" value="1"/>
</dbReference>
<dbReference type="RefSeq" id="XP_005823447.1">
    <property type="nucleotide sequence ID" value="XM_005823390.1"/>
</dbReference>
<keyword evidence="23" id="KW-1185">Reference proteome</keyword>
<evidence type="ECO:0000256" key="3">
    <source>
        <dbReference type="ARBA" id="ARBA00004430"/>
    </source>
</evidence>
<dbReference type="Gene3D" id="1.10.8.1220">
    <property type="match status" value="1"/>
</dbReference>
<evidence type="ECO:0000256" key="6">
    <source>
        <dbReference type="ARBA" id="ARBA00022737"/>
    </source>
</evidence>
<dbReference type="InterPro" id="IPR042222">
    <property type="entry name" value="Dynein_2_N"/>
</dbReference>
<evidence type="ECO:0000256" key="13">
    <source>
        <dbReference type="ARBA" id="ARBA00023175"/>
    </source>
</evidence>
<dbReference type="InterPro" id="IPR042219">
    <property type="entry name" value="AAA_lid_11_sf"/>
</dbReference>
<dbReference type="EnsemblProtists" id="EKX36467">
    <property type="protein sequence ID" value="EKX36467"/>
    <property type="gene ID" value="GUITHDRAFT_97557"/>
</dbReference>
<dbReference type="FunFam" id="1.10.8.710:FF:000001">
    <property type="entry name" value="Dynein axonemal heavy chain 2"/>
    <property type="match status" value="1"/>
</dbReference>
<dbReference type="Pfam" id="PF12774">
    <property type="entry name" value="AAA_6"/>
    <property type="match status" value="1"/>
</dbReference>
<dbReference type="EMBL" id="JH993073">
    <property type="protein sequence ID" value="EKX36467.1"/>
    <property type="molecule type" value="Genomic_DNA"/>
</dbReference>
<comment type="function">
    <text evidence="16">Force generating protein of eukaryotic cilia and flagella. Produces force towards the minus ends of microtubules. Dynein has ATPase activity; the force-producing power stroke is thought to occur on release of ADP. Required for assembly of the I1 inner arm complex and its targeting to the appropriate axoneme location. Also required for phototaxis.</text>
</comment>
<evidence type="ECO:0000256" key="17">
    <source>
        <dbReference type="ARBA" id="ARBA00063032"/>
    </source>
</evidence>
<keyword evidence="13" id="KW-0505">Motor protein</keyword>
<dbReference type="InterPro" id="IPR056759">
    <property type="entry name" value="DYH2-5-8_CC"/>
</dbReference>
<dbReference type="InterPro" id="IPR041658">
    <property type="entry name" value="AAA_lid_11"/>
</dbReference>
<dbReference type="Pfam" id="PF25007">
    <property type="entry name" value="DYH2-5-8_CC"/>
    <property type="match status" value="1"/>
</dbReference>
<keyword evidence="6" id="KW-0677">Repeat</keyword>
<dbReference type="PANTHER" id="PTHR22878:SF68">
    <property type="entry name" value="DYNEIN HEAVY CHAIN 6, AXONEMAL-LIKE"/>
    <property type="match status" value="1"/>
</dbReference>
<keyword evidence="10" id="KW-0243">Dynein</keyword>
<dbReference type="Gene3D" id="1.10.8.710">
    <property type="match status" value="1"/>
</dbReference>
<evidence type="ECO:0000256" key="4">
    <source>
        <dbReference type="ARBA" id="ARBA00022490"/>
    </source>
</evidence>
<dbReference type="GO" id="GO:0051959">
    <property type="term" value="F:dynein light intermediate chain binding"/>
    <property type="evidence" value="ECO:0007669"/>
    <property type="project" value="InterPro"/>
</dbReference>
<dbReference type="Gene3D" id="6.10.140.1060">
    <property type="match status" value="1"/>
</dbReference>
<accession>L1IK30</accession>
<evidence type="ECO:0000256" key="7">
    <source>
        <dbReference type="ARBA" id="ARBA00022741"/>
    </source>
</evidence>
<dbReference type="Gene3D" id="1.10.287.2620">
    <property type="match status" value="1"/>
</dbReference>
<keyword evidence="11 19" id="KW-0175">Coiled coil</keyword>
<dbReference type="InterPro" id="IPR026983">
    <property type="entry name" value="DHC"/>
</dbReference>
<reference evidence="21 23" key="1">
    <citation type="journal article" date="2012" name="Nature">
        <title>Algal genomes reveal evolutionary mosaicism and the fate of nucleomorphs.</title>
        <authorList>
            <consortium name="DOE Joint Genome Institute"/>
            <person name="Curtis B.A."/>
            <person name="Tanifuji G."/>
            <person name="Burki F."/>
            <person name="Gruber A."/>
            <person name="Irimia M."/>
            <person name="Maruyama S."/>
            <person name="Arias M.C."/>
            <person name="Ball S.G."/>
            <person name="Gile G.H."/>
            <person name="Hirakawa Y."/>
            <person name="Hopkins J.F."/>
            <person name="Kuo A."/>
            <person name="Rensing S.A."/>
            <person name="Schmutz J."/>
            <person name="Symeonidi A."/>
            <person name="Elias M."/>
            <person name="Eveleigh R.J."/>
            <person name="Herman E.K."/>
            <person name="Klute M.J."/>
            <person name="Nakayama T."/>
            <person name="Obornik M."/>
            <person name="Reyes-Prieto A."/>
            <person name="Armbrust E.V."/>
            <person name="Aves S.J."/>
            <person name="Beiko R.G."/>
            <person name="Coutinho P."/>
            <person name="Dacks J.B."/>
            <person name="Durnford D.G."/>
            <person name="Fast N.M."/>
            <person name="Green B.R."/>
            <person name="Grisdale C.J."/>
            <person name="Hempel F."/>
            <person name="Henrissat B."/>
            <person name="Hoppner M.P."/>
            <person name="Ishida K."/>
            <person name="Kim E."/>
            <person name="Koreny L."/>
            <person name="Kroth P.G."/>
            <person name="Liu Y."/>
            <person name="Malik S.B."/>
            <person name="Maier U.G."/>
            <person name="McRose D."/>
            <person name="Mock T."/>
            <person name="Neilson J.A."/>
            <person name="Onodera N.T."/>
            <person name="Poole A.M."/>
            <person name="Pritham E.J."/>
            <person name="Richards T.A."/>
            <person name="Rocap G."/>
            <person name="Roy S.W."/>
            <person name="Sarai C."/>
            <person name="Schaack S."/>
            <person name="Shirato S."/>
            <person name="Slamovits C.H."/>
            <person name="Spencer D.F."/>
            <person name="Suzuki S."/>
            <person name="Worden A.Z."/>
            <person name="Zauner S."/>
            <person name="Barry K."/>
            <person name="Bell C."/>
            <person name="Bharti A.K."/>
            <person name="Crow J.A."/>
            <person name="Grimwood J."/>
            <person name="Kramer R."/>
            <person name="Lindquist E."/>
            <person name="Lucas S."/>
            <person name="Salamov A."/>
            <person name="McFadden G.I."/>
            <person name="Lane C.E."/>
            <person name="Keeling P.J."/>
            <person name="Gray M.W."/>
            <person name="Grigoriev I.V."/>
            <person name="Archibald J.M."/>
        </authorList>
    </citation>
    <scope>NUCLEOTIDE SEQUENCE</scope>
    <source>
        <strain evidence="21 23">CCMP2712</strain>
    </source>
</reference>
<dbReference type="InterPro" id="IPR024317">
    <property type="entry name" value="Dynein_heavy_chain_D4_dom"/>
</dbReference>
<dbReference type="Proteomes" id="UP000011087">
    <property type="component" value="Unassembled WGS sequence"/>
</dbReference>
<protein>
    <recommendedName>
        <fullName evidence="18">Dynein-1, subspecies f</fullName>
    </recommendedName>
</protein>
<feature type="coiled-coil region" evidence="19">
    <location>
        <begin position="868"/>
        <end position="895"/>
    </location>
</feature>
<dbReference type="STRING" id="905079.L1IK30"/>
<dbReference type="OrthoDB" id="10251809at2759"/>
<dbReference type="InterPro" id="IPR035706">
    <property type="entry name" value="AAA_9"/>
</dbReference>
<dbReference type="Gene3D" id="3.40.50.300">
    <property type="entry name" value="P-loop containing nucleotide triphosphate hydrolases"/>
    <property type="match status" value="5"/>
</dbReference>
<evidence type="ECO:0000259" key="20">
    <source>
        <dbReference type="SMART" id="SM00382"/>
    </source>
</evidence>
<evidence type="ECO:0000256" key="5">
    <source>
        <dbReference type="ARBA" id="ARBA00022701"/>
    </source>
</evidence>
<evidence type="ECO:0000256" key="14">
    <source>
        <dbReference type="ARBA" id="ARBA00023212"/>
    </source>
</evidence>
<dbReference type="FunFam" id="3.40.50.300:FF:000044">
    <property type="entry name" value="Dynein heavy chain 5, axonemal"/>
    <property type="match status" value="1"/>
</dbReference>
<dbReference type="InterPro" id="IPR027417">
    <property type="entry name" value="P-loop_NTPase"/>
</dbReference>
<dbReference type="GeneID" id="17293232"/>
<keyword evidence="8" id="KW-0067">ATP-binding</keyword>
<dbReference type="Pfam" id="PF12775">
    <property type="entry name" value="AAA_7"/>
    <property type="match status" value="1"/>
</dbReference>
<dbReference type="Pfam" id="PF17852">
    <property type="entry name" value="Dynein_AAA_lid"/>
    <property type="match status" value="1"/>
</dbReference>
<dbReference type="InterPro" id="IPR013594">
    <property type="entry name" value="Dynein_heavy_tail"/>
</dbReference>
<dbReference type="KEGG" id="gtt:GUITHDRAFT_97557"/>
<dbReference type="Gene3D" id="1.20.140.100">
    <property type="entry name" value="Dynein heavy chain, N-terminal domain 2"/>
    <property type="match status" value="1"/>
</dbReference>
<evidence type="ECO:0000256" key="1">
    <source>
        <dbReference type="ARBA" id="ARBA00004229"/>
    </source>
</evidence>
<keyword evidence="4" id="KW-0963">Cytoplasm</keyword>
<dbReference type="Gene3D" id="1.10.472.130">
    <property type="match status" value="1"/>
</dbReference>
<dbReference type="Pfam" id="PF18199">
    <property type="entry name" value="Dynein_C"/>
    <property type="match status" value="1"/>
</dbReference>
<dbReference type="InterPro" id="IPR013602">
    <property type="entry name" value="Dynein_heavy_linker"/>
</dbReference>
<keyword evidence="15" id="KW-0966">Cell projection</keyword>
<dbReference type="Pfam" id="PF22597">
    <property type="entry name" value="DYN_lid"/>
    <property type="match status" value="1"/>
</dbReference>
<evidence type="ECO:0000256" key="15">
    <source>
        <dbReference type="ARBA" id="ARBA00023273"/>
    </source>
</evidence>
<evidence type="ECO:0000256" key="9">
    <source>
        <dbReference type="ARBA" id="ARBA00022846"/>
    </source>
</evidence>
<dbReference type="Gene3D" id="1.20.58.1120">
    <property type="match status" value="1"/>
</dbReference>
<sequence length="4325" mass="496644">MSRIYVPAVSSNSTWPDSFRKEFSGQIHKFMAILTESSHQIHGNTVLYVPRDDLTDLDACVKDKELVQRLETNLIHWTRQIKEVIAGSDASHSDAQHEDRGPLAEIQHWKSRSDDLSGISSQLERSDVKRICSVLEKAKSSYLKPFSDLAQEIMDGSEEARDNLKFLQILFDPCTKLASAKPKDISQHLPEILNLIRVIWSLSKYYHTPERIMGLLRKVSNEIILRCCENINLKDIFDGKIEEPSQVLQESIKSGDDWKEIYRKMVERMKIIDPEKAWNYDESRIFAQIDAFMQRCRDLLEVCESQNQFSPSEESEIPVFSGVQGDEISKNLTKIQQSFKKLITNFSNLKYNILDVKATKWHDDYNVFKSGVKDLEMMMQNVITSAFETVSTVEQGLRMLEAFHHMAKREAIKRTVQNKSSFVYSLFFNELTKVGREFNQNRSSPPISQGIPKYSGSAVWAKSLQKRLQDQMTVLNSTYYLRSCREHEEAQSNFYALSGAIDEYIKKNYQDWASNIDENYASKLERNLLVQVAGGFLEMNFDKDLIRLFQEVRYWEKLVFPIPYTAMEMASQREKFRVIRENVLLVVRDFNKILSITDKGERKLFQEKLNNLKRIINPGITKMHWSSRGIVDYYCRQCRTHCEEVYRLVLTFKSNHDQIMKLGNMIADTLLVKIENKRIYEEGSFEQVQDEHRSDVKNKLKNAHEEIKNLISKSYEMFSNDMEEIQREWHRYVSKIDRMVEDALRTTVKKSLQEISKAINGDAKTEVHPIFKVNMTLERERVEFKPTMNNLTQMVNNVSKELITVVTIIPKLKDLHDSKETFYSRISNDEDILKIMVSVMGGMSSSLDKLQKYLTFWEKYKHTWDYDKDAYIRRYAKANRTLATFEQDIQRYRELQNDILAEDTIVNMNFICIDCSPLKQAIVGHCIGWQNKFTSLLHSNATSELNALRDLFFSNTQKFQTHPSNLDELAELISQCKKLQEETDSISARFEPLYDHYKLLEKFDIIIPEEEKEQVESLPNEFVKFKAMLTDSERSLHSSKEKMKGNLIQSLEQFKIDVANKRKKFLSEGPFDPNTDLQKAFSQIQHWKQMTSADREGESKMQAGVDLFGLDRPVYKDISLVEKDLELLEQCWNLVKEWNEMWELWKNGRFTDLHTEEMEEAAAKFNKKLQRIGKEVKNWDIWEKTREKVDQFKRALPLIQDLRNEALRDRHWIQLMEHIGKTFEPSDDDFTLNKVMELQLPSFAEVIGTISNSASKELMIEKAVNNMESTWNVMKLDIHKYKEDYLMLRSTEEVFAALEDNVVSLSTMKSSKYALSFLPELEKWEKTLSLVSETVESILTVQRYWMYLENIFVGSEDIRKQLPTESKLFDQINTTWKQIMKRLQQENNVVSACKLDGMLKTLNNLESNLEKIQKSLDQYLETKRQAFPRFYFISNDDLLEILGQARDPLAVQPHLKKCFEAIKSLKLEPPGKDGRRNYEAIAMNSPDGESVLFTSHITIDGPVEVWLLEIENVMRQTLRKVLNQTLSSMKGTKREKWVNDFPGQLLITAGQMQWTSECEKGLLDSEKGNKVGVRTAKKKQVVLLNKYAEMVRGQLNKLNRNKVVAIITIEVHARDVIDKMIKNGTAYLNDFEWMSQLRFYWDKEIDDCLTKQNQSKFVYGYEYQGNNGRLVITPLTDRCYMTLTTALHLKRGGNPLGPAGTGKTETVKDLGKAIAMYVLVFNCSDGLDYKSLGRMFSGLCQQGAWSCFDEFNRIDIEVLSVVAQQILQILTAVKEMQNSLIFEGIHIKLIKTLGIFVTMNPGYAGRSELPDNLKALLRPIAMMVPDLALIAEIMLSSEGFQNGKVLGKKLITLYQLMQQQMSKQDHYDYGMRAIKAVLVVAGSVKRVDPEMSEEVILLRAVRDMSIPKLVGSDIHLFNALCGDLFPGVELPVVDYGDLLQGIKESLTESKLQHNQNIILKTIQIYEAKACRHGNMLVGRTKTGKTTAWSTLQKAHNSLKKQNKSGWERVVTFVLNPKAFSLGELFGEYNLMTREWTDGTLSSCMREACSDEKPDNKWILLDGPVDTLWIESMNTVLDDNKLLTLINGERIALPPMVKCLFEVEDLAVASPATVSRAGMIYFDLSGLGWRSYTDSWLESKKGKEEDAEMVPLISNLIDKYIDKILENKKHNVTELIPLSPLNTVISLTKLFDALSTKANGIVPGSDTLAKMTEMWFIYCLAWSLGAGADENGRRKLDVCIREIDAQLPGKNTVYDYFVDVHKVQWSPWEEKVTAKQWRPTADTPFFKLIVPTIDSIRNTSLLDVLIREHRDVIITGPVGCGKTTIIQQCLAQLPESMTDLNIQFSAQTSSNRVQETIEASVEKRTKDTYAPPANKKMIIFIDDMNMPQKDTFGSMPPLELLKMWLEYGFWYDRAKQLKRFIKDCFVLGALGPPGGGRNWLPQRFQSKFHCVNFTFPDDSQVRRIFGTLINMKLQHFADEIKPLGDIMTQATIEIYNTVKAELLPTPSKSHYMFNMRDLSRVFQGVLRADEQFTDSRDAMTRLWIHESFRLFHDRLTDDVDRAWFRKLMEGKLETLFQTSWSQIYIGNGNPTMFVDFLRAGYDPPPYEEVMDEAAFKTFVEEKLDEYNTEPGVVQMNLVLFRDALAHLSRICRVIKLPRGNCLLIGVGGSGRQSISRLACYICEFKVFMIEISKSYRYNDFREDLKKLFEMAGAKNQPTVFLFNDSQIVEEFFLEDINCLLGSGEVPGLFAPDEVSNYRELMRNEARAAGMEETPTVLWQLFIERCRQNLHLILCMSPIGEAFRTRVRMFPNLVNCCTIDWFPAWSNEALQEVSLKFLNESTNQNLKEATQGVSNIFAVVHTSVIDSTARMLQELKRNNYVTPTNFLELVKVYLSVLTQKQKELEDQIFKFRNGIEKLDNSREQVEVMSQELEVKKKEVSVAQKECEEMLVVIVRDRKIVDEQQRSIQAESEKVQREEAETQKIADDAQKDLDEALPALSAAEEALNALNKKDLSEIKAYAKPPPLVEMVMEAVMVLRKGQSSWEEAKKELGNPSFLSELINYDKDANLNESMLSKVSKYTSKPEFDPEQVGKQSGAAKSLCLWVRAMVVYGRVAKNVAPKKAKLKAAMDSLVKKRSQLKAAQDDLQEVTDKMLALKNKYDESVGLKERLMNESAELEAKLDRAQRLVGGLGGERDRWDESATNLESKITKLIGDCAISAAYLSYCGPFTAEYRLDLVHNSWIPNLKKLEIVASDNFSFSEFLAEPSTVRTWNIQGLPPDSFSTENGVLVTLGRRWPLCIDPQFQANKWIKNLEKSQGLKVMDLNMSDWMRQMENAIQFGNPVLLQDIGEELDSSLEPVLSKAVTKKGNSMILKLGDKEVDFNPDFKLYITTKLSNPHYTPEISTKTTVINFAVKEDGMEDQVLGLVVKKERPDLEEKNQELIVNVAQGKRTLVDLENKILALLSSSKGSLLDDASLVDTLQTSKLTAEEVSSQLQISEGTKEQIDKARESYRPCATRASILYFVITDLTNLDTMYQFSLDYYFDLYNQSIDKSAKSEDLEERIRHLNTYHTASAYRNICRSLFEKHKLLFSFQMCVKILQKSSKINNDEYQFFLRGPGLVDKSSHPPNPAPEWIAESAWEAICEMDNRLSNLRNITSSLEQNTSDWKKWYVNQEPESSPLPGEWENKCTELQRLVLIRFLRPDRVIFAVSSFVANNLGPKFVEPPAFDLDLVYNDSLPTAPLIFVLSPGVDPVVMLKLKAEQKGIGDKFYSLSLGQGQGPIAGRMLDEGMRDGHWVFLANCHLCLSYMGELEKRVAELPSRQLHPEFRMWLSSAPTPKFPMSILQSGLKMTTEPPRGIKPNLTRLLNKFTEPQFERSKKLSKYKKMCFVLCYFHASLLERRKFKNLGWNIPYDFNDSDFDICEDLLVLYLDNYEQTPWEAIRYLIGEANYGGRVTDNWDRRLVTTYLESWYSETLFDTENFKLSSLPTYYIPEDGPLQSYKDYVAQLPNFDAPEAFGQHRNADIASQIEDTNEMLEALLMLQPRVIDGSGASREQIVDGIATELLEQLPHDMDLDAFMAAKMDDQSALHVVLFQEVERYNLLMRDVRGQLTELKKAIKGTVVMTSDLDEVFVCLFDGRIPNQWLKGYPSLKPLATWSRDLLDRVKQFSDWGTGTYPVVYNLGYFTFPTGFLTAVLQNSARRNSVSIDVLSWDFVIQVNEVKEPPREGVYIGGTFLEGAGWDAEATCLQEPNPMELLISMPVINFKPTESKKKASKGIYQCPCYYYPVRTGTRERPSYIITVELRSGKAEADHWIKRGTAMLLSAAT</sequence>
<reference evidence="22" key="3">
    <citation type="submission" date="2016-03" db="UniProtKB">
        <authorList>
            <consortium name="EnsemblProtists"/>
        </authorList>
    </citation>
    <scope>IDENTIFICATION</scope>
</reference>
<dbReference type="Gene3D" id="1.20.920.30">
    <property type="match status" value="1"/>
</dbReference>
<dbReference type="InterPro" id="IPR043157">
    <property type="entry name" value="Dynein_AAA1S"/>
</dbReference>
<name>L1IK30_GUITC</name>
<dbReference type="FunFam" id="3.10.490.20:FF:000008">
    <property type="entry name" value="dynein heavy chain 2, axonemal"/>
    <property type="match status" value="1"/>
</dbReference>
<dbReference type="Gene3D" id="1.20.920.20">
    <property type="match status" value="1"/>
</dbReference>
<reference evidence="23" key="2">
    <citation type="submission" date="2012-11" db="EMBL/GenBank/DDBJ databases">
        <authorList>
            <person name="Kuo A."/>
            <person name="Curtis B.A."/>
            <person name="Tanifuji G."/>
            <person name="Burki F."/>
            <person name="Gruber A."/>
            <person name="Irimia M."/>
            <person name="Maruyama S."/>
            <person name="Arias M.C."/>
            <person name="Ball S.G."/>
            <person name="Gile G.H."/>
            <person name="Hirakawa Y."/>
            <person name="Hopkins J.F."/>
            <person name="Rensing S.A."/>
            <person name="Schmutz J."/>
            <person name="Symeonidi A."/>
            <person name="Elias M."/>
            <person name="Eveleigh R.J."/>
            <person name="Herman E.K."/>
            <person name="Klute M.J."/>
            <person name="Nakayama T."/>
            <person name="Obornik M."/>
            <person name="Reyes-Prieto A."/>
            <person name="Armbrust E.V."/>
            <person name="Aves S.J."/>
            <person name="Beiko R.G."/>
            <person name="Coutinho P."/>
            <person name="Dacks J.B."/>
            <person name="Durnford D.G."/>
            <person name="Fast N.M."/>
            <person name="Green B.R."/>
            <person name="Grisdale C."/>
            <person name="Hempe F."/>
            <person name="Henrissat B."/>
            <person name="Hoppner M.P."/>
            <person name="Ishida K.-I."/>
            <person name="Kim E."/>
            <person name="Koreny L."/>
            <person name="Kroth P.G."/>
            <person name="Liu Y."/>
            <person name="Malik S.-B."/>
            <person name="Maier U.G."/>
            <person name="McRose D."/>
            <person name="Mock T."/>
            <person name="Neilson J.A."/>
            <person name="Onodera N.T."/>
            <person name="Poole A.M."/>
            <person name="Pritham E.J."/>
            <person name="Richards T.A."/>
            <person name="Rocap G."/>
            <person name="Roy S.W."/>
            <person name="Sarai C."/>
            <person name="Schaack S."/>
            <person name="Shirato S."/>
            <person name="Slamovits C.H."/>
            <person name="Spencer D.F."/>
            <person name="Suzuki S."/>
            <person name="Worden A.Z."/>
            <person name="Zauner S."/>
            <person name="Barry K."/>
            <person name="Bell C."/>
            <person name="Bharti A.K."/>
            <person name="Crow J.A."/>
            <person name="Grimwood J."/>
            <person name="Kramer R."/>
            <person name="Lindquist E."/>
            <person name="Lucas S."/>
            <person name="Salamov A."/>
            <person name="McFadden G.I."/>
            <person name="Lane C.E."/>
            <person name="Keeling P.J."/>
            <person name="Gray M.W."/>
            <person name="Grigoriev I.V."/>
            <person name="Archibald J.M."/>
        </authorList>
    </citation>
    <scope>NUCLEOTIDE SEQUENCE</scope>
    <source>
        <strain evidence="23">CCMP2712</strain>
    </source>
</reference>
<dbReference type="FunFam" id="1.20.140.100:FF:000006">
    <property type="entry name" value="dynein heavy chain 2, axonemal"/>
    <property type="match status" value="1"/>
</dbReference>
<dbReference type="InterPro" id="IPR041466">
    <property type="entry name" value="Dynein_AAA5_ext"/>
</dbReference>
<dbReference type="Gene3D" id="3.20.180.20">
    <property type="entry name" value="Dynein heavy chain, N-terminal domain 2"/>
    <property type="match status" value="1"/>
</dbReference>
<dbReference type="Pfam" id="PF18198">
    <property type="entry name" value="AAA_lid_11"/>
    <property type="match status" value="1"/>
</dbReference>
<dbReference type="GO" id="GO:0008569">
    <property type="term" value="F:minus-end-directed microtubule motor activity"/>
    <property type="evidence" value="ECO:0007669"/>
    <property type="project" value="InterPro"/>
</dbReference>
<dbReference type="Pfam" id="PF12780">
    <property type="entry name" value="AAA_8"/>
    <property type="match status" value="1"/>
</dbReference>
<evidence type="ECO:0000256" key="19">
    <source>
        <dbReference type="SAM" id="Coils"/>
    </source>
</evidence>
<proteinExistence type="predicted"/>
<dbReference type="PaxDb" id="55529-EKX36467"/>
<dbReference type="FunFam" id="1.10.8.1220:FF:000001">
    <property type="entry name" value="Dynein axonemal heavy chain 5"/>
    <property type="match status" value="1"/>
</dbReference>
<feature type="coiled-coil region" evidence="19">
    <location>
        <begin position="3120"/>
        <end position="3185"/>
    </location>
</feature>
<dbReference type="FunFam" id="1.20.920.20:FF:000001">
    <property type="entry name" value="dynein heavy chain 2, axonemal"/>
    <property type="match status" value="1"/>
</dbReference>
<feature type="coiled-coil region" evidence="19">
    <location>
        <begin position="2913"/>
        <end position="2978"/>
    </location>
</feature>
<dbReference type="GO" id="GO:0031514">
    <property type="term" value="C:motile cilium"/>
    <property type="evidence" value="ECO:0007669"/>
    <property type="project" value="UniProtKB-SubCell"/>
</dbReference>
<dbReference type="GO" id="GO:0005874">
    <property type="term" value="C:microtubule"/>
    <property type="evidence" value="ECO:0007669"/>
    <property type="project" value="UniProtKB-KW"/>
</dbReference>
<feature type="domain" description="AAA+ ATPase" evidence="20">
    <location>
        <begin position="1691"/>
        <end position="1827"/>
    </location>
</feature>
<evidence type="ECO:0000256" key="2">
    <source>
        <dbReference type="ARBA" id="ARBA00004230"/>
    </source>
</evidence>
<evidence type="ECO:0000313" key="21">
    <source>
        <dbReference type="EMBL" id="EKX36467.1"/>
    </source>
</evidence>
<dbReference type="FunFam" id="3.40.50.300:FF:000049">
    <property type="entry name" value="Dynein, axonemal, heavy chain 5"/>
    <property type="match status" value="1"/>
</dbReference>
<keyword evidence="7" id="KW-0547">Nucleotide-binding</keyword>
<dbReference type="FunFam" id="1.20.920.30:FF:000005">
    <property type="entry name" value="Dynein, axonemal, heavy chain 2"/>
    <property type="match status" value="1"/>
</dbReference>
<evidence type="ECO:0000256" key="11">
    <source>
        <dbReference type="ARBA" id="ARBA00023054"/>
    </source>
</evidence>
<evidence type="ECO:0000256" key="12">
    <source>
        <dbReference type="ARBA" id="ARBA00023069"/>
    </source>
</evidence>
<evidence type="ECO:0000256" key="16">
    <source>
        <dbReference type="ARBA" id="ARBA00054075"/>
    </source>
</evidence>
<dbReference type="eggNOG" id="KOG3595">
    <property type="taxonomic scope" value="Eukaryota"/>
</dbReference>
<dbReference type="GO" id="GO:0009507">
    <property type="term" value="C:chloroplast"/>
    <property type="evidence" value="ECO:0007669"/>
    <property type="project" value="UniProtKB-SubCell"/>
</dbReference>
<dbReference type="Pfam" id="PF08393">
    <property type="entry name" value="DHC_N2"/>
    <property type="match status" value="1"/>
</dbReference>
<evidence type="ECO:0000313" key="23">
    <source>
        <dbReference type="Proteomes" id="UP000011087"/>
    </source>
</evidence>
<dbReference type="InterPro" id="IPR042228">
    <property type="entry name" value="Dynein_linker_3"/>
</dbReference>
<evidence type="ECO:0000313" key="22">
    <source>
        <dbReference type="EnsemblProtists" id="EKX36467"/>
    </source>
</evidence>
<dbReference type="FunFam" id="1.10.287.2620:FF:000002">
    <property type="entry name" value="Dynein heavy chain 2, axonemal"/>
    <property type="match status" value="1"/>
</dbReference>
<dbReference type="FunFam" id="3.40.50.300:FF:002141">
    <property type="entry name" value="Dynein heavy chain"/>
    <property type="match status" value="1"/>
</dbReference>
<evidence type="ECO:0000256" key="10">
    <source>
        <dbReference type="ARBA" id="ARBA00023017"/>
    </source>
</evidence>
<dbReference type="InterPro" id="IPR003593">
    <property type="entry name" value="AAA+_ATPase"/>
</dbReference>
<comment type="subcellular location">
    <subcellularLocation>
        <location evidence="2">Cell projection</location>
        <location evidence="2">Cilium</location>
        <location evidence="2">Flagellum</location>
    </subcellularLocation>
    <subcellularLocation>
        <location evidence="3">Cytoplasm</location>
        <location evidence="3">Cytoskeleton</location>
        <location evidence="3">Cilium axoneme</location>
    </subcellularLocation>
    <subcellularLocation>
        <location evidence="1">Plastid</location>
        <location evidence="1">Chloroplast</location>
    </subcellularLocation>
</comment>
<dbReference type="InterPro" id="IPR024743">
    <property type="entry name" value="Dynein_HC_stalk"/>
</dbReference>
<organism evidence="21">
    <name type="scientific">Guillardia theta (strain CCMP2712)</name>
    <name type="common">Cryptophyte</name>
    <dbReference type="NCBI Taxonomy" id="905079"/>
    <lineage>
        <taxon>Eukaryota</taxon>
        <taxon>Cryptophyceae</taxon>
        <taxon>Pyrenomonadales</taxon>
        <taxon>Geminigeraceae</taxon>
        <taxon>Guillardia</taxon>
    </lineage>
</organism>
<dbReference type="GO" id="GO:0045505">
    <property type="term" value="F:dynein intermediate chain binding"/>
    <property type="evidence" value="ECO:0007669"/>
    <property type="project" value="InterPro"/>
</dbReference>
<dbReference type="HOGENOM" id="CLU_000038_0_0_1"/>
<comment type="subunit">
    <text evidence="17">The I1 inner arm complex (also known as the f dynein complex) is a two-headed isoform composed of two heavy chains (1-alpha and 1-beta), three intermediate chains and three light chains. I1 occupies a specific position proximal to the first radial spoke and repeats every 96 nm along the length of the axoneme.</text>
</comment>
<dbReference type="Gene3D" id="1.10.8.720">
    <property type="entry name" value="Region D6 of dynein motor"/>
    <property type="match status" value="1"/>
</dbReference>
<evidence type="ECO:0000256" key="8">
    <source>
        <dbReference type="ARBA" id="ARBA00022840"/>
    </source>
</evidence>
<dbReference type="InterPro" id="IPR054354">
    <property type="entry name" value="DYNC2H1-like_lid"/>
</dbReference>
<feature type="coiled-coil region" evidence="19">
    <location>
        <begin position="1395"/>
        <end position="1422"/>
    </location>
</feature>
<keyword evidence="12" id="KW-0969">Cilium</keyword>
<dbReference type="InterPro" id="IPR004273">
    <property type="entry name" value="Dynein_heavy_D6_P-loop"/>
</dbReference>
<dbReference type="SMART" id="SM00382">
    <property type="entry name" value="AAA"/>
    <property type="match status" value="2"/>
</dbReference>
<evidence type="ECO:0000256" key="18">
    <source>
        <dbReference type="ARBA" id="ARBA00077719"/>
    </source>
</evidence>
<dbReference type="Pfam" id="PF12781">
    <property type="entry name" value="AAA_9"/>
    <property type="match status" value="1"/>
</dbReference>
<dbReference type="SUPFAM" id="SSF52540">
    <property type="entry name" value="P-loop containing nucleoside triphosphate hydrolases"/>
    <property type="match status" value="4"/>
</dbReference>
<dbReference type="GO" id="GO:0005524">
    <property type="term" value="F:ATP binding"/>
    <property type="evidence" value="ECO:0007669"/>
    <property type="project" value="UniProtKB-KW"/>
</dbReference>
<dbReference type="GO" id="GO:0070286">
    <property type="term" value="P:axonemal dynein complex assembly"/>
    <property type="evidence" value="ECO:0007669"/>
    <property type="project" value="UniProtKB-ARBA"/>
</dbReference>
<dbReference type="Gene3D" id="1.20.1270.280">
    <property type="match status" value="1"/>
</dbReference>
<dbReference type="GO" id="GO:0005858">
    <property type="term" value="C:axonemal dynein complex"/>
    <property type="evidence" value="ECO:0007669"/>
    <property type="project" value="UniProtKB-ARBA"/>
</dbReference>
<dbReference type="Pfam" id="PF08385">
    <property type="entry name" value="DHC_N1"/>
    <property type="match status" value="1"/>
</dbReference>
<gene>
    <name evidence="21" type="ORF">GUITHDRAFT_97557</name>
</gene>
<feature type="domain" description="AAA+ ATPase" evidence="20">
    <location>
        <begin position="2307"/>
        <end position="2474"/>
    </location>
</feature>
<dbReference type="InterPro" id="IPR041228">
    <property type="entry name" value="Dynein_C"/>
</dbReference>
<dbReference type="GO" id="GO:0060294">
    <property type="term" value="P:cilium movement involved in cell motility"/>
    <property type="evidence" value="ECO:0007669"/>
    <property type="project" value="UniProtKB-ARBA"/>
</dbReference>
<dbReference type="Pfam" id="PF03028">
    <property type="entry name" value="Dynein_heavy"/>
    <property type="match status" value="1"/>
</dbReference>
<dbReference type="Pfam" id="PF12777">
    <property type="entry name" value="MT"/>
    <property type="match status" value="1"/>
</dbReference>
<dbReference type="Gene3D" id="3.10.490.20">
    <property type="match status" value="1"/>
</dbReference>
<dbReference type="FunFam" id="3.40.50.300:FF:000153">
    <property type="entry name" value="Dynein axonemal heavy chain 1"/>
    <property type="match status" value="1"/>
</dbReference>
<keyword evidence="5" id="KW-0493">Microtubule</keyword>